<keyword evidence="2" id="KW-1185">Reference proteome</keyword>
<dbReference type="EMBL" id="LHXV01000084">
    <property type="protein sequence ID" value="KXA99514.1"/>
    <property type="molecule type" value="Genomic_DNA"/>
</dbReference>
<protein>
    <submittedName>
        <fullName evidence="1">Uncharacterized protein</fullName>
    </submittedName>
</protein>
<accession>A0A133UZ94</accession>
<feature type="non-terminal residue" evidence="1">
    <location>
        <position position="1"/>
    </location>
</feature>
<proteinExistence type="predicted"/>
<organism evidence="1 2">
    <name type="scientific">candidate division MSBL1 archaeon SCGC-AAA259O05</name>
    <dbReference type="NCBI Taxonomy" id="1698271"/>
    <lineage>
        <taxon>Archaea</taxon>
        <taxon>Methanobacteriati</taxon>
        <taxon>Methanobacteriota</taxon>
        <taxon>candidate division MSBL1</taxon>
    </lineage>
</organism>
<evidence type="ECO:0000313" key="1">
    <source>
        <dbReference type="EMBL" id="KXA99514.1"/>
    </source>
</evidence>
<dbReference type="AlphaFoldDB" id="A0A133UZ94"/>
<gene>
    <name evidence="1" type="ORF">AKJ41_05320</name>
</gene>
<reference evidence="1 2" key="1">
    <citation type="journal article" date="2016" name="Sci. Rep.">
        <title>Metabolic traits of an uncultured archaeal lineage -MSBL1- from brine pools of the Red Sea.</title>
        <authorList>
            <person name="Mwirichia R."/>
            <person name="Alam I."/>
            <person name="Rashid M."/>
            <person name="Vinu M."/>
            <person name="Ba-Alawi W."/>
            <person name="Anthony Kamau A."/>
            <person name="Kamanda Ngugi D."/>
            <person name="Goker M."/>
            <person name="Klenk H.P."/>
            <person name="Bajic V."/>
            <person name="Stingl U."/>
        </authorList>
    </citation>
    <scope>NUCLEOTIDE SEQUENCE [LARGE SCALE GENOMIC DNA]</scope>
    <source>
        <strain evidence="1">SCGC-AAA259O05</strain>
    </source>
</reference>
<evidence type="ECO:0000313" key="2">
    <source>
        <dbReference type="Proteomes" id="UP000070344"/>
    </source>
</evidence>
<name>A0A133UZ94_9EURY</name>
<sequence length="402" mass="47758">GEDLRNFVEKTVRSNPVLLSDFGAYLPEKDEEVKDEEIESWIRKIEEQYWNEEAVSEFSKFIKNRRKSLKKPQLFHILEFLFDNSGRWGWFYDDYADRYFGDQLFESIGVAFGETGLDGEDVEKLDRMRKKDEMGYFYSLVQGMIENPEHIDPAVVEKFSTQQLAEFYLNRRELAKAEKIIKSGKFDSEEKFEFLLKIDEKKARNFAREEKAHGPLIRFLYKNGDEGEIQELISGMSEGELRKLPEEELDILFETCEDFRGNIFDIIYSRALEEDRKSASYELCGDMALELEDVERSKEIFKKTNSGELKKRIVEFLREKEPEEAEKYGKDAVSWMMENKKDYEPAEECIIMLRKTMGSEEWEDYLKDVYRENWRKRGLWDKLEDQGISLRKRKGNVYLEEG</sequence>
<dbReference type="Proteomes" id="UP000070344">
    <property type="component" value="Unassembled WGS sequence"/>
</dbReference>
<comment type="caution">
    <text evidence="1">The sequence shown here is derived from an EMBL/GenBank/DDBJ whole genome shotgun (WGS) entry which is preliminary data.</text>
</comment>